<evidence type="ECO:0000256" key="5">
    <source>
        <dbReference type="ARBA" id="ARBA00022490"/>
    </source>
</evidence>
<dbReference type="Proteomes" id="UP000694865">
    <property type="component" value="Unplaced"/>
</dbReference>
<evidence type="ECO:0000256" key="4">
    <source>
        <dbReference type="ARBA" id="ARBA00022473"/>
    </source>
</evidence>
<name>A0ABM0GIV5_SACKO</name>
<dbReference type="GeneID" id="100378100"/>
<reference evidence="8" key="1">
    <citation type="submission" date="2025-08" db="UniProtKB">
        <authorList>
            <consortium name="RefSeq"/>
        </authorList>
    </citation>
    <scope>IDENTIFICATION</scope>
    <source>
        <tissue evidence="8">Testes</tissue>
    </source>
</reference>
<dbReference type="PANTHER" id="PTHR32008:SF2">
    <property type="entry name" value="MATURIN"/>
    <property type="match status" value="1"/>
</dbReference>
<evidence type="ECO:0000256" key="6">
    <source>
        <dbReference type="SAM" id="MobiDB-lite"/>
    </source>
</evidence>
<gene>
    <name evidence="8" type="primary">LOC100378100</name>
</gene>
<evidence type="ECO:0000256" key="1">
    <source>
        <dbReference type="ARBA" id="ARBA00004496"/>
    </source>
</evidence>
<dbReference type="InterPro" id="IPR027892">
    <property type="entry name" value="Maturin"/>
</dbReference>
<feature type="non-terminal residue" evidence="8">
    <location>
        <position position="169"/>
    </location>
</feature>
<comment type="similarity">
    <text evidence="2">Belongs to the MTURN family.</text>
</comment>
<proteinExistence type="inferred from homology"/>
<evidence type="ECO:0000313" key="7">
    <source>
        <dbReference type="Proteomes" id="UP000694865"/>
    </source>
</evidence>
<feature type="compositionally biased region" description="Acidic residues" evidence="6">
    <location>
        <begin position="100"/>
        <end position="132"/>
    </location>
</feature>
<evidence type="ECO:0000256" key="3">
    <source>
        <dbReference type="ARBA" id="ARBA00016055"/>
    </source>
</evidence>
<evidence type="ECO:0000313" key="8">
    <source>
        <dbReference type="RefSeq" id="XP_002730815.1"/>
    </source>
</evidence>
<evidence type="ECO:0000256" key="2">
    <source>
        <dbReference type="ARBA" id="ARBA00006587"/>
    </source>
</evidence>
<organism evidence="7 8">
    <name type="scientific">Saccoglossus kowalevskii</name>
    <name type="common">Acorn worm</name>
    <dbReference type="NCBI Taxonomy" id="10224"/>
    <lineage>
        <taxon>Eukaryota</taxon>
        <taxon>Metazoa</taxon>
        <taxon>Hemichordata</taxon>
        <taxon>Enteropneusta</taxon>
        <taxon>Harrimaniidae</taxon>
        <taxon>Saccoglossus</taxon>
    </lineage>
</organism>
<keyword evidence="5" id="KW-0963">Cytoplasm</keyword>
<feature type="region of interest" description="Disordered" evidence="6">
    <location>
        <begin position="94"/>
        <end position="143"/>
    </location>
</feature>
<sequence length="169" mass="18826">MDFASLNKEAVVWANSTSFELVLADESERRLVFTSGEVSFFVVCPDHSKDNFHVWSDSEVCLTYLTEVQDFITSCKQKTLSEVLEKTAKSLRPVMGLSGDSDESMEDDEDMDDDDVDAYDDDYYEMDDEDAAGDTSINCHQESQNDIGATADDFFTGDGSPVAIHRILA</sequence>
<keyword evidence="4" id="KW-0217">Developmental protein</keyword>
<dbReference type="Pfam" id="PF15167">
    <property type="entry name" value="DUF4581"/>
    <property type="match status" value="1"/>
</dbReference>
<dbReference type="RefSeq" id="XP_002730815.1">
    <property type="nucleotide sequence ID" value="XM_002730769.2"/>
</dbReference>
<keyword evidence="7" id="KW-1185">Reference proteome</keyword>
<dbReference type="PANTHER" id="PTHR32008">
    <property type="entry name" value="MATURIN"/>
    <property type="match status" value="1"/>
</dbReference>
<accession>A0ABM0GIV5</accession>
<comment type="subcellular location">
    <subcellularLocation>
        <location evidence="1">Cytoplasm</location>
    </subcellularLocation>
</comment>
<protein>
    <recommendedName>
        <fullName evidence="3">Maturin</fullName>
    </recommendedName>
</protein>